<dbReference type="Proteomes" id="UP000288490">
    <property type="component" value="Unassembled WGS sequence"/>
</dbReference>
<dbReference type="PANTHER" id="PTHR11735:SF11">
    <property type="entry name" value="TRNA THREONYLCARBAMOYLADENOSINE BIOSYNTHESIS PROTEIN TSAB"/>
    <property type="match status" value="1"/>
</dbReference>
<sequence>MKQKNRKRIGIIMTVLGIDTSNKALGVVLGEEQNLISSYYSQASKNHSETLMPAIDFCVRESRLAPTDITKIIVAKGPGSYTGLRIGVTTAKTLSWSLNASLYAVSSLACLAKNIQQTTKLIVPFMDARRDFLYTGAYTYEGSQLVNVIEDQYISFESWTNILLEQDKTIVFVGEDLGKLQGLFDAFSQKVDIDLVIQPSNPAVMLELEHLMEEITDVDAFVPTYLKKVEAEEEWLKRQHGKVVETQSYVERLS</sequence>
<feature type="domain" description="Gcp-like" evidence="1">
    <location>
        <begin position="42"/>
        <end position="235"/>
    </location>
</feature>
<evidence type="ECO:0000313" key="3">
    <source>
        <dbReference type="Proteomes" id="UP000288490"/>
    </source>
</evidence>
<name>A0A429ZE17_9ENTE</name>
<dbReference type="InterPro" id="IPR000905">
    <property type="entry name" value="Gcp-like_dom"/>
</dbReference>
<dbReference type="GO" id="GO:0005829">
    <property type="term" value="C:cytosol"/>
    <property type="evidence" value="ECO:0007669"/>
    <property type="project" value="TreeGrafter"/>
</dbReference>
<proteinExistence type="predicted"/>
<dbReference type="Gene3D" id="3.30.420.40">
    <property type="match status" value="2"/>
</dbReference>
<dbReference type="CDD" id="cd24032">
    <property type="entry name" value="ASKHA_NBD_TsaB"/>
    <property type="match status" value="1"/>
</dbReference>
<dbReference type="InterPro" id="IPR022496">
    <property type="entry name" value="T6A_TsaB"/>
</dbReference>
<dbReference type="Pfam" id="PF00814">
    <property type="entry name" value="TsaD"/>
    <property type="match status" value="1"/>
</dbReference>
<dbReference type="OrthoDB" id="9784166at2"/>
<accession>A0A429ZE17</accession>
<dbReference type="GO" id="GO:0002949">
    <property type="term" value="P:tRNA threonylcarbamoyladenosine modification"/>
    <property type="evidence" value="ECO:0007669"/>
    <property type="project" value="InterPro"/>
</dbReference>
<dbReference type="AlphaFoldDB" id="A0A429ZE17"/>
<reference evidence="2 3" key="1">
    <citation type="submission" date="2017-05" db="EMBL/GenBank/DDBJ databases">
        <title>Vagococcus spp. assemblies.</title>
        <authorList>
            <person name="Gulvik C.A."/>
        </authorList>
    </citation>
    <scope>NUCLEOTIDE SEQUENCE [LARGE SCALE GENOMIC DNA]</scope>
    <source>
        <strain evidence="2 3">SS1994</strain>
    </source>
</reference>
<dbReference type="NCBIfam" id="TIGR03725">
    <property type="entry name" value="T6A_YeaZ"/>
    <property type="match status" value="1"/>
</dbReference>
<dbReference type="SUPFAM" id="SSF53067">
    <property type="entry name" value="Actin-like ATPase domain"/>
    <property type="match status" value="2"/>
</dbReference>
<protein>
    <submittedName>
        <fullName evidence="2">tRNA (Adenosine(37)-N6)-threonylcarbamoyltransferase complex dimerization subunit type 1 TsaB</fullName>
    </submittedName>
</protein>
<gene>
    <name evidence="2" type="ORF">CBF36_09465</name>
</gene>
<dbReference type="InterPro" id="IPR043129">
    <property type="entry name" value="ATPase_NBD"/>
</dbReference>
<dbReference type="GO" id="GO:0016740">
    <property type="term" value="F:transferase activity"/>
    <property type="evidence" value="ECO:0007669"/>
    <property type="project" value="UniProtKB-KW"/>
</dbReference>
<evidence type="ECO:0000259" key="1">
    <source>
        <dbReference type="Pfam" id="PF00814"/>
    </source>
</evidence>
<evidence type="ECO:0000313" key="2">
    <source>
        <dbReference type="EMBL" id="RST91940.1"/>
    </source>
</evidence>
<keyword evidence="2" id="KW-0808">Transferase</keyword>
<organism evidence="2 3">
    <name type="scientific">Vagococcus bubulae</name>
    <dbReference type="NCBI Taxonomy" id="1977868"/>
    <lineage>
        <taxon>Bacteria</taxon>
        <taxon>Bacillati</taxon>
        <taxon>Bacillota</taxon>
        <taxon>Bacilli</taxon>
        <taxon>Lactobacillales</taxon>
        <taxon>Enterococcaceae</taxon>
        <taxon>Vagococcus</taxon>
    </lineage>
</organism>
<dbReference type="PANTHER" id="PTHR11735">
    <property type="entry name" value="TRNA N6-ADENOSINE THREONYLCARBAMOYLTRANSFERASE"/>
    <property type="match status" value="1"/>
</dbReference>
<keyword evidence="3" id="KW-1185">Reference proteome</keyword>
<comment type="caution">
    <text evidence="2">The sequence shown here is derived from an EMBL/GenBank/DDBJ whole genome shotgun (WGS) entry which is preliminary data.</text>
</comment>
<dbReference type="EMBL" id="NGJT01000019">
    <property type="protein sequence ID" value="RST91940.1"/>
    <property type="molecule type" value="Genomic_DNA"/>
</dbReference>